<evidence type="ECO:0000313" key="6">
    <source>
        <dbReference type="Proteomes" id="UP001438953"/>
    </source>
</evidence>
<sequence>MIKPTRYLATTSLLVLTGIAPAFAQDNPYYDAAVAEAKKIAAGKDLAGSLEMIGQASGAEGQTLQTVYDAFKAGTGVDVRYTGSPDTATVVQSRVQAGNPPDVADIALGAALNYAKEGVTLDLSSFMGDELLANYNSMLLDTATYEGKTFGIFQHMNTFMVWYNPETYTGPNPPESWQALSDWADGEAAKGNPVWCAAQGAGGSSGFPGAQMVDNIFLKTYGPELYAQWGKGELAWTSPEVKGAFEEFGRTIGAADHLSGGPIGAISTPISVGYNGLTSTPPTCQLALWAAWVPGLIGETAKPGENIDFFRVPAADPAFANYELYQASISVGLTDTPTTRAFLEFMASDAAQSYLASQNRWPVANKNVPVDAYSSVTLHEVAQKFFANPDVEFVAGPNTLNAPATSSAYYKAVVGYMQNPKKLDSLLQSVQATVE</sequence>
<comment type="subcellular location">
    <subcellularLocation>
        <location evidence="1">Periplasm</location>
    </subcellularLocation>
</comment>
<dbReference type="EMBL" id="JAYWLC010000004">
    <property type="protein sequence ID" value="MER5171380.1"/>
    <property type="molecule type" value="Genomic_DNA"/>
</dbReference>
<dbReference type="InterPro" id="IPR006059">
    <property type="entry name" value="SBP"/>
</dbReference>
<keyword evidence="3" id="KW-0813">Transport</keyword>
<reference evidence="5 6" key="2">
    <citation type="submission" date="2024-06" db="EMBL/GenBank/DDBJ databases">
        <title>Thioclava kandeliae sp. nov. from a rhizosphere soil sample of Kandelia candel in a mangrove.</title>
        <authorList>
            <person name="Mu T."/>
        </authorList>
    </citation>
    <scope>NUCLEOTIDE SEQUENCE [LARGE SCALE GENOMIC DNA]</scope>
    <source>
        <strain evidence="5 6">CPCC 100088</strain>
    </source>
</reference>
<evidence type="ECO:0000256" key="3">
    <source>
        <dbReference type="ARBA" id="ARBA00022448"/>
    </source>
</evidence>
<evidence type="ECO:0000256" key="2">
    <source>
        <dbReference type="ARBA" id="ARBA00008520"/>
    </source>
</evidence>
<comment type="caution">
    <text evidence="5">The sequence shown here is derived from an EMBL/GenBank/DDBJ whole genome shotgun (WGS) entry which is preliminary data.</text>
</comment>
<dbReference type="Gene3D" id="3.40.190.10">
    <property type="entry name" value="Periplasmic binding protein-like II"/>
    <property type="match status" value="1"/>
</dbReference>
<comment type="similarity">
    <text evidence="2">Belongs to the bacterial solute-binding protein 1 family.</text>
</comment>
<protein>
    <submittedName>
        <fullName evidence="5">ABC transporter substrate-binding protein</fullName>
    </submittedName>
</protein>
<evidence type="ECO:0000313" key="5">
    <source>
        <dbReference type="EMBL" id="MER5171380.1"/>
    </source>
</evidence>
<organism evidence="5 6">
    <name type="scientific">Thioclava kandeliae</name>
    <dbReference type="NCBI Taxonomy" id="3070818"/>
    <lineage>
        <taxon>Bacteria</taxon>
        <taxon>Pseudomonadati</taxon>
        <taxon>Pseudomonadota</taxon>
        <taxon>Alphaproteobacteria</taxon>
        <taxon>Rhodobacterales</taxon>
        <taxon>Paracoccaceae</taxon>
        <taxon>Thioclava</taxon>
    </lineage>
</organism>
<gene>
    <name evidence="5" type="ORF">VSX56_06265</name>
</gene>
<evidence type="ECO:0000256" key="1">
    <source>
        <dbReference type="ARBA" id="ARBA00004418"/>
    </source>
</evidence>
<dbReference type="InterPro" id="IPR050490">
    <property type="entry name" value="Bact_solute-bd_prot1"/>
</dbReference>
<feature type="signal peptide" evidence="4">
    <location>
        <begin position="1"/>
        <end position="24"/>
    </location>
</feature>
<feature type="chain" id="PRO_5046514179" evidence="4">
    <location>
        <begin position="25"/>
        <end position="435"/>
    </location>
</feature>
<dbReference type="Proteomes" id="UP001438953">
    <property type="component" value="Unassembled WGS sequence"/>
</dbReference>
<evidence type="ECO:0000256" key="4">
    <source>
        <dbReference type="SAM" id="SignalP"/>
    </source>
</evidence>
<dbReference type="RefSeq" id="WP_350935680.1">
    <property type="nucleotide sequence ID" value="NZ_JAYWLC010000004.1"/>
</dbReference>
<dbReference type="Pfam" id="PF13416">
    <property type="entry name" value="SBP_bac_8"/>
    <property type="match status" value="1"/>
</dbReference>
<dbReference type="PANTHER" id="PTHR43649">
    <property type="entry name" value="ARABINOSE-BINDING PROTEIN-RELATED"/>
    <property type="match status" value="1"/>
</dbReference>
<accession>A0ABV1SF55</accession>
<keyword evidence="4" id="KW-0732">Signal</keyword>
<reference evidence="5 6" key="1">
    <citation type="submission" date="2024-01" db="EMBL/GenBank/DDBJ databases">
        <authorList>
            <person name="Deng Y."/>
            <person name="Su J."/>
        </authorList>
    </citation>
    <scope>NUCLEOTIDE SEQUENCE [LARGE SCALE GENOMIC DNA]</scope>
    <source>
        <strain evidence="5 6">CPCC 100088</strain>
    </source>
</reference>
<name>A0ABV1SF55_9RHOB</name>
<proteinExistence type="inferred from homology"/>
<keyword evidence="6" id="KW-1185">Reference proteome</keyword>
<dbReference type="PANTHER" id="PTHR43649:SF29">
    <property type="entry name" value="OSMOPROTECTIVE COMPOUNDS-BINDING PROTEIN GGTB"/>
    <property type="match status" value="1"/>
</dbReference>
<dbReference type="SUPFAM" id="SSF53850">
    <property type="entry name" value="Periplasmic binding protein-like II"/>
    <property type="match status" value="1"/>
</dbReference>